<comment type="similarity">
    <text evidence="2">Belongs to the methyl-accepting chemotaxis (MCP) protein family.</text>
</comment>
<keyword evidence="4" id="KW-1133">Transmembrane helix</keyword>
<dbReference type="PROSITE" id="PS50885">
    <property type="entry name" value="HAMP"/>
    <property type="match status" value="1"/>
</dbReference>
<name>A0A5C4LK36_9HYPH</name>
<comment type="caution">
    <text evidence="7">The sequence shown here is derived from an EMBL/GenBank/DDBJ whole genome shotgun (WGS) entry which is preliminary data.</text>
</comment>
<dbReference type="GO" id="GO:0004888">
    <property type="term" value="F:transmembrane signaling receptor activity"/>
    <property type="evidence" value="ECO:0007669"/>
    <property type="project" value="InterPro"/>
</dbReference>
<keyword evidence="8" id="KW-1185">Reference proteome</keyword>
<evidence type="ECO:0000256" key="4">
    <source>
        <dbReference type="SAM" id="Phobius"/>
    </source>
</evidence>
<dbReference type="Proteomes" id="UP000305267">
    <property type="component" value="Unassembled WGS sequence"/>
</dbReference>
<evidence type="ECO:0000256" key="3">
    <source>
        <dbReference type="PROSITE-ProRule" id="PRU00284"/>
    </source>
</evidence>
<dbReference type="InterPro" id="IPR003660">
    <property type="entry name" value="HAMP_dom"/>
</dbReference>
<dbReference type="GO" id="GO:0006935">
    <property type="term" value="P:chemotaxis"/>
    <property type="evidence" value="ECO:0007669"/>
    <property type="project" value="InterPro"/>
</dbReference>
<dbReference type="PROSITE" id="PS50111">
    <property type="entry name" value="CHEMOTAXIS_TRANSDUC_2"/>
    <property type="match status" value="1"/>
</dbReference>
<evidence type="ECO:0000256" key="2">
    <source>
        <dbReference type="ARBA" id="ARBA00029447"/>
    </source>
</evidence>
<dbReference type="CDD" id="cd06225">
    <property type="entry name" value="HAMP"/>
    <property type="match status" value="1"/>
</dbReference>
<evidence type="ECO:0000313" key="7">
    <source>
        <dbReference type="EMBL" id="TNC14846.1"/>
    </source>
</evidence>
<dbReference type="Gene3D" id="1.10.287.950">
    <property type="entry name" value="Methyl-accepting chemotaxis protein"/>
    <property type="match status" value="1"/>
</dbReference>
<evidence type="ECO:0000313" key="8">
    <source>
        <dbReference type="Proteomes" id="UP000305267"/>
    </source>
</evidence>
<dbReference type="GO" id="GO:0016020">
    <property type="term" value="C:membrane"/>
    <property type="evidence" value="ECO:0007669"/>
    <property type="project" value="InterPro"/>
</dbReference>
<dbReference type="Pfam" id="PF00015">
    <property type="entry name" value="MCPsignal"/>
    <property type="match status" value="1"/>
</dbReference>
<protein>
    <submittedName>
        <fullName evidence="7">HAMP domain-containing protein</fullName>
    </submittedName>
</protein>
<dbReference type="SUPFAM" id="SSF58104">
    <property type="entry name" value="Methyl-accepting chemotaxis protein (MCP) signaling domain"/>
    <property type="match status" value="1"/>
</dbReference>
<feature type="domain" description="HAMP" evidence="6">
    <location>
        <begin position="210"/>
        <end position="263"/>
    </location>
</feature>
<evidence type="ECO:0000259" key="5">
    <source>
        <dbReference type="PROSITE" id="PS50111"/>
    </source>
</evidence>
<dbReference type="InterPro" id="IPR004090">
    <property type="entry name" value="Chemotax_Me-accpt_rcpt"/>
</dbReference>
<feature type="domain" description="Methyl-accepting transducer" evidence="5">
    <location>
        <begin position="305"/>
        <end position="541"/>
    </location>
</feature>
<dbReference type="PANTHER" id="PTHR32089:SF112">
    <property type="entry name" value="LYSOZYME-LIKE PROTEIN-RELATED"/>
    <property type="match status" value="1"/>
</dbReference>
<keyword evidence="4" id="KW-0472">Membrane</keyword>
<dbReference type="AlphaFoldDB" id="A0A5C4LK36"/>
<dbReference type="PANTHER" id="PTHR32089">
    <property type="entry name" value="METHYL-ACCEPTING CHEMOTAXIS PROTEIN MCPB"/>
    <property type="match status" value="1"/>
</dbReference>
<dbReference type="InterPro" id="IPR004089">
    <property type="entry name" value="MCPsignal_dom"/>
</dbReference>
<dbReference type="Pfam" id="PF00672">
    <property type="entry name" value="HAMP"/>
    <property type="match status" value="1"/>
</dbReference>
<reference evidence="7 8" key="1">
    <citation type="submission" date="2019-06" db="EMBL/GenBank/DDBJ databases">
        <title>Genome of Methylobacterium sp. 17Sr1-39.</title>
        <authorList>
            <person name="Seo T."/>
        </authorList>
    </citation>
    <scope>NUCLEOTIDE SEQUENCE [LARGE SCALE GENOMIC DNA]</scope>
    <source>
        <strain evidence="7 8">17Sr1-39</strain>
    </source>
</reference>
<dbReference type="SUPFAM" id="SSF158472">
    <property type="entry name" value="HAMP domain-like"/>
    <property type="match status" value="1"/>
</dbReference>
<dbReference type="EMBL" id="VDDA01000002">
    <property type="protein sequence ID" value="TNC14846.1"/>
    <property type="molecule type" value="Genomic_DNA"/>
</dbReference>
<accession>A0A5C4LK36</accession>
<dbReference type="SMART" id="SM00304">
    <property type="entry name" value="HAMP"/>
    <property type="match status" value="1"/>
</dbReference>
<dbReference type="Gene3D" id="6.10.340.10">
    <property type="match status" value="1"/>
</dbReference>
<evidence type="ECO:0000259" key="6">
    <source>
        <dbReference type="PROSITE" id="PS50885"/>
    </source>
</evidence>
<dbReference type="SMART" id="SM00283">
    <property type="entry name" value="MA"/>
    <property type="match status" value="1"/>
</dbReference>
<sequence>MSLRFPITARITSVTGLLSLLAGAALWYSTSQMTVIAARYQHFVEHESRGAADARRANRFLFEAGYDLDRALAAPDAATRQSYLAAFDGAQVGLRRILTDLPALEPAFATRIAARAAEMDRFMAEGLAARRMIEAGDTARAAAHVRQVVDPLMKTAHENIGALASDIVAAVEVEAGQIAADTAAAHRTNLLLAIVILVVGFTVAMLLSVLGITRPLGRLIGAMERMARGEVEARLAETRRGDEIGSVARAVEGIKAMVAHKAAEDLERGQDAAATSARERRRLLLGLADAFEREVGSISGEIASASAGLQESARTMTATASAAASRSTTVAVAADQAAANVHTVAAAAEELGVSVQEIGRQVDGSARLAEAAVAEAARTDEAVHGLSRAAARIGDVTAMISTIAAQTNLLALNATIEAARAGDAGRGFAVVAAEVKALADQTTRATDEIAGQVGAVREATGSVVAAIDGIAGRIREISGVVAAIAAAVEEQDAATQEIVRNVTQAATGTGEVTGNIGGVAEAAEGTGRAAAQVLDAATGLSRQSDRLSAEMRRFVETIRAA</sequence>
<dbReference type="GO" id="GO:0007165">
    <property type="term" value="P:signal transduction"/>
    <property type="evidence" value="ECO:0007669"/>
    <property type="project" value="UniProtKB-KW"/>
</dbReference>
<proteinExistence type="inferred from homology"/>
<evidence type="ECO:0000256" key="1">
    <source>
        <dbReference type="ARBA" id="ARBA00023224"/>
    </source>
</evidence>
<keyword evidence="1 3" id="KW-0807">Transducer</keyword>
<feature type="transmembrane region" description="Helical" evidence="4">
    <location>
        <begin position="190"/>
        <end position="213"/>
    </location>
</feature>
<dbReference type="OrthoDB" id="7986938at2"/>
<gene>
    <name evidence="7" type="ORF">FF100_04500</name>
</gene>
<organism evidence="7 8">
    <name type="scientific">Methylobacterium terricola</name>
    <dbReference type="NCBI Taxonomy" id="2583531"/>
    <lineage>
        <taxon>Bacteria</taxon>
        <taxon>Pseudomonadati</taxon>
        <taxon>Pseudomonadota</taxon>
        <taxon>Alphaproteobacteria</taxon>
        <taxon>Hyphomicrobiales</taxon>
        <taxon>Methylobacteriaceae</taxon>
        <taxon>Methylobacterium</taxon>
    </lineage>
</organism>
<keyword evidence="4" id="KW-0812">Transmembrane</keyword>
<dbReference type="RefSeq" id="WP_139034387.1">
    <property type="nucleotide sequence ID" value="NZ_VDDA01000002.1"/>
</dbReference>
<dbReference type="PRINTS" id="PR00260">
    <property type="entry name" value="CHEMTRNSDUCR"/>
</dbReference>